<feature type="signal peptide" evidence="1">
    <location>
        <begin position="1"/>
        <end position="29"/>
    </location>
</feature>
<dbReference type="AlphaFoldDB" id="A0A5K1GMG4"/>
<evidence type="ECO:0000256" key="1">
    <source>
        <dbReference type="SAM" id="SignalP"/>
    </source>
</evidence>
<name>A0A5K1GMG4_9MAGN</name>
<organism evidence="2">
    <name type="scientific">Nymphaea colorata</name>
    <name type="common">pocket water lily</name>
    <dbReference type="NCBI Taxonomy" id="210225"/>
    <lineage>
        <taxon>Eukaryota</taxon>
        <taxon>Viridiplantae</taxon>
        <taxon>Streptophyta</taxon>
        <taxon>Embryophyta</taxon>
        <taxon>Tracheophyta</taxon>
        <taxon>Spermatophyta</taxon>
        <taxon>Magnoliopsida</taxon>
        <taxon>Nymphaeales</taxon>
        <taxon>Nymphaeaceae</taxon>
        <taxon>Nymphaea</taxon>
    </lineage>
</organism>
<evidence type="ECO:0008006" key="3">
    <source>
        <dbReference type="Google" id="ProtNLM"/>
    </source>
</evidence>
<dbReference type="Gramene" id="NC9G0170220.1">
    <property type="protein sequence ID" value="NC9G0170220.1:cds"/>
    <property type="gene ID" value="NC9G0170220"/>
</dbReference>
<sequence>MELKHKSSLAMANVLALNLAAGLKGGCHSQNSPQDFVAAHNEAQVAMGLPPLSGNSPVAAYA</sequence>
<reference evidence="2" key="1">
    <citation type="submission" date="2019-09" db="EMBL/GenBank/DDBJ databases">
        <authorList>
            <person name="Zhang L."/>
        </authorList>
    </citation>
    <scope>NUCLEOTIDE SEQUENCE</scope>
</reference>
<protein>
    <recommendedName>
        <fullName evidence="3">SCP domain-containing protein</fullName>
    </recommendedName>
</protein>
<feature type="chain" id="PRO_5023872268" description="SCP domain-containing protein" evidence="1">
    <location>
        <begin position="30"/>
        <end position="62"/>
    </location>
</feature>
<proteinExistence type="predicted"/>
<gene>
    <name evidence="2" type="ORF">NYM_LOCUS27309</name>
</gene>
<accession>A0A5K1GMG4</accession>
<keyword evidence="1" id="KW-0732">Signal</keyword>
<dbReference type="EMBL" id="LR721787">
    <property type="protein sequence ID" value="VVW76931.1"/>
    <property type="molecule type" value="Genomic_DNA"/>
</dbReference>
<evidence type="ECO:0000313" key="2">
    <source>
        <dbReference type="EMBL" id="VVW76931.1"/>
    </source>
</evidence>